<dbReference type="InterPro" id="IPR050083">
    <property type="entry name" value="HtpX_protease"/>
</dbReference>
<evidence type="ECO:0000256" key="6">
    <source>
        <dbReference type="ARBA" id="ARBA00022801"/>
    </source>
</evidence>
<feature type="domain" description="Peptidase M48" evidence="14">
    <location>
        <begin position="67"/>
        <end position="153"/>
    </location>
</feature>
<comment type="caution">
    <text evidence="15">The sequence shown here is derived from an EMBL/GenBank/DDBJ whole genome shotgun (WGS) entry which is preliminary data.</text>
</comment>
<feature type="transmembrane region" description="Helical" evidence="13">
    <location>
        <begin position="37"/>
        <end position="57"/>
    </location>
</feature>
<evidence type="ECO:0000256" key="9">
    <source>
        <dbReference type="ARBA" id="ARBA00023049"/>
    </source>
</evidence>
<sequence>MNHSAIQSNRETAYFIISLVFSILIYVLVLISVIGIAIALGIFAFLLFANALMLGSIRGNGIRVHERQFPDVYDSVQSLSKQIGLKTVPDVFVIQSEGALNAFATRFFGRNMVVLYSEVFELAREQGKEELDFIIAHELAHIKRRHVWKNILLMPSGFIPFLSQAYSRSCEYTCDRHAAYLIQNAPAAKRALTLLGIGKKMYVEVNDDAYREQIHTESNGFVWLSEVLSSHPRLPKRIQAIQQFEGSGERLYTPNHGKIIFGMMLIGGAGLAVYFISILLLAGGTLVFSQFANEFPEPSFMDEPYYDEDYALEGQTDLMSAASAGDLAGINNALDAGDDILARDSEGSDALMYAVYSSQADTVAYLLEAGADANTADDYATALTNAIMYEDTQTAMILMEYGADPYLTGPDGMNALDYSGASTPDELYATLQSGGF</sequence>
<evidence type="ECO:0000256" key="8">
    <source>
        <dbReference type="ARBA" id="ARBA00022989"/>
    </source>
</evidence>
<feature type="transmembrane region" description="Helical" evidence="13">
    <location>
        <begin position="12"/>
        <end position="31"/>
    </location>
</feature>
<evidence type="ECO:0000256" key="13">
    <source>
        <dbReference type="SAM" id="Phobius"/>
    </source>
</evidence>
<dbReference type="Proteomes" id="UP001595625">
    <property type="component" value="Unassembled WGS sequence"/>
</dbReference>
<dbReference type="Pfam" id="PF12796">
    <property type="entry name" value="Ank_2"/>
    <property type="match status" value="1"/>
</dbReference>
<keyword evidence="11" id="KW-0040">ANK repeat</keyword>
<keyword evidence="10 13" id="KW-0472">Membrane</keyword>
<keyword evidence="3 12" id="KW-0645">Protease</keyword>
<evidence type="ECO:0000313" key="16">
    <source>
        <dbReference type="Proteomes" id="UP001595625"/>
    </source>
</evidence>
<dbReference type="CDD" id="cd07325">
    <property type="entry name" value="M48_Ste24p_like"/>
    <property type="match status" value="1"/>
</dbReference>
<keyword evidence="4 13" id="KW-0812">Transmembrane</keyword>
<dbReference type="Pfam" id="PF01435">
    <property type="entry name" value="Peptidase_M48"/>
    <property type="match status" value="2"/>
</dbReference>
<evidence type="ECO:0000256" key="4">
    <source>
        <dbReference type="ARBA" id="ARBA00022692"/>
    </source>
</evidence>
<evidence type="ECO:0000259" key="14">
    <source>
        <dbReference type="Pfam" id="PF01435"/>
    </source>
</evidence>
<proteinExistence type="inferred from homology"/>
<dbReference type="PROSITE" id="PS50297">
    <property type="entry name" value="ANK_REP_REGION"/>
    <property type="match status" value="1"/>
</dbReference>
<reference evidence="16" key="1">
    <citation type="journal article" date="2019" name="Int. J. Syst. Evol. Microbiol.">
        <title>The Global Catalogue of Microorganisms (GCM) 10K type strain sequencing project: providing services to taxonomists for standard genome sequencing and annotation.</title>
        <authorList>
            <consortium name="The Broad Institute Genomics Platform"/>
            <consortium name="The Broad Institute Genome Sequencing Center for Infectious Disease"/>
            <person name="Wu L."/>
            <person name="Ma J."/>
        </authorList>
    </citation>
    <scope>NUCLEOTIDE SEQUENCE [LARGE SCALE GENOMIC DNA]</scope>
    <source>
        <strain evidence="16">CCM 320</strain>
    </source>
</reference>
<dbReference type="InterPro" id="IPR002110">
    <property type="entry name" value="Ankyrin_rpt"/>
</dbReference>
<comment type="similarity">
    <text evidence="12">Belongs to the peptidase M48 family.</text>
</comment>
<dbReference type="InterPro" id="IPR001915">
    <property type="entry name" value="Peptidase_M48"/>
</dbReference>
<evidence type="ECO:0000256" key="3">
    <source>
        <dbReference type="ARBA" id="ARBA00022670"/>
    </source>
</evidence>
<dbReference type="EMBL" id="JBHRUJ010000016">
    <property type="protein sequence ID" value="MFC3211615.1"/>
    <property type="molecule type" value="Genomic_DNA"/>
</dbReference>
<comment type="cofactor">
    <cofactor evidence="12">
        <name>Zn(2+)</name>
        <dbReference type="ChEBI" id="CHEBI:29105"/>
    </cofactor>
    <text evidence="12">Binds 1 zinc ion per subunit.</text>
</comment>
<feature type="transmembrane region" description="Helical" evidence="13">
    <location>
        <begin position="259"/>
        <end position="288"/>
    </location>
</feature>
<dbReference type="Gene3D" id="3.30.2010.10">
    <property type="entry name" value="Metalloproteases ('zincins'), catalytic domain"/>
    <property type="match status" value="1"/>
</dbReference>
<dbReference type="Gene3D" id="1.25.40.20">
    <property type="entry name" value="Ankyrin repeat-containing domain"/>
    <property type="match status" value="1"/>
</dbReference>
<protein>
    <submittedName>
        <fullName evidence="15">M48 family metallopeptidase</fullName>
    </submittedName>
</protein>
<organism evidence="15 16">
    <name type="scientific">Planomicrobium okeanokoites</name>
    <name type="common">Planococcus okeanokoites</name>
    <name type="synonym">Flavobacterium okeanokoites</name>
    <dbReference type="NCBI Taxonomy" id="244"/>
    <lineage>
        <taxon>Bacteria</taxon>
        <taxon>Bacillati</taxon>
        <taxon>Bacillota</taxon>
        <taxon>Bacilli</taxon>
        <taxon>Bacillales</taxon>
        <taxon>Caryophanaceae</taxon>
        <taxon>Planomicrobium</taxon>
    </lineage>
</organism>
<evidence type="ECO:0000313" key="15">
    <source>
        <dbReference type="EMBL" id="MFC3211615.1"/>
    </source>
</evidence>
<dbReference type="RefSeq" id="WP_117312240.1">
    <property type="nucleotide sequence ID" value="NZ_JBHRUJ010000016.1"/>
</dbReference>
<dbReference type="PANTHER" id="PTHR43221:SF1">
    <property type="entry name" value="PROTEASE HTPX"/>
    <property type="match status" value="1"/>
</dbReference>
<keyword evidence="6 12" id="KW-0378">Hydrolase</keyword>
<evidence type="ECO:0000256" key="12">
    <source>
        <dbReference type="RuleBase" id="RU003983"/>
    </source>
</evidence>
<dbReference type="SUPFAM" id="SSF48403">
    <property type="entry name" value="Ankyrin repeat"/>
    <property type="match status" value="1"/>
</dbReference>
<evidence type="ECO:0000256" key="7">
    <source>
        <dbReference type="ARBA" id="ARBA00022833"/>
    </source>
</evidence>
<dbReference type="PANTHER" id="PTHR43221">
    <property type="entry name" value="PROTEASE HTPX"/>
    <property type="match status" value="1"/>
</dbReference>
<keyword evidence="8 13" id="KW-1133">Transmembrane helix</keyword>
<dbReference type="SMART" id="SM00248">
    <property type="entry name" value="ANK"/>
    <property type="match status" value="3"/>
</dbReference>
<keyword evidence="5" id="KW-0479">Metal-binding</keyword>
<accession>A0ABV7KQ84</accession>
<evidence type="ECO:0000256" key="2">
    <source>
        <dbReference type="ARBA" id="ARBA00022475"/>
    </source>
</evidence>
<dbReference type="PROSITE" id="PS50088">
    <property type="entry name" value="ANK_REPEAT"/>
    <property type="match status" value="1"/>
</dbReference>
<evidence type="ECO:0000256" key="5">
    <source>
        <dbReference type="ARBA" id="ARBA00022723"/>
    </source>
</evidence>
<gene>
    <name evidence="15" type="ORF">ACFOEJ_11065</name>
</gene>
<comment type="subcellular location">
    <subcellularLocation>
        <location evidence="1">Cell membrane</location>
        <topology evidence="1">Multi-pass membrane protein</topology>
    </subcellularLocation>
</comment>
<name>A0ABV7KQ84_PLAOK</name>
<feature type="repeat" description="ANK" evidence="11">
    <location>
        <begin position="346"/>
        <end position="378"/>
    </location>
</feature>
<keyword evidence="2" id="KW-1003">Cell membrane</keyword>
<feature type="domain" description="Peptidase M48" evidence="14">
    <location>
        <begin position="158"/>
        <end position="243"/>
    </location>
</feature>
<keyword evidence="16" id="KW-1185">Reference proteome</keyword>
<dbReference type="InterPro" id="IPR036770">
    <property type="entry name" value="Ankyrin_rpt-contain_sf"/>
</dbReference>
<keyword evidence="9 12" id="KW-0482">Metalloprotease</keyword>
<evidence type="ECO:0000256" key="11">
    <source>
        <dbReference type="PROSITE-ProRule" id="PRU00023"/>
    </source>
</evidence>
<evidence type="ECO:0000256" key="1">
    <source>
        <dbReference type="ARBA" id="ARBA00004651"/>
    </source>
</evidence>
<keyword evidence="7 12" id="KW-0862">Zinc</keyword>
<evidence type="ECO:0000256" key="10">
    <source>
        <dbReference type="ARBA" id="ARBA00023136"/>
    </source>
</evidence>